<feature type="transmembrane region" description="Helical" evidence="2">
    <location>
        <begin position="215"/>
        <end position="238"/>
    </location>
</feature>
<gene>
    <name evidence="3" type="ORF">HNR70_001771</name>
</gene>
<dbReference type="EMBL" id="JACHLZ010000001">
    <property type="protein sequence ID" value="MBB5831958.1"/>
    <property type="molecule type" value="Genomic_DNA"/>
</dbReference>
<evidence type="ECO:0000313" key="4">
    <source>
        <dbReference type="Proteomes" id="UP000588158"/>
    </source>
</evidence>
<dbReference type="Proteomes" id="UP000588158">
    <property type="component" value="Unassembled WGS sequence"/>
</dbReference>
<evidence type="ECO:0000313" key="3">
    <source>
        <dbReference type="EMBL" id="MBB5831958.1"/>
    </source>
</evidence>
<protein>
    <submittedName>
        <fullName evidence="3">Uncharacterized protein</fullName>
    </submittedName>
</protein>
<evidence type="ECO:0000256" key="1">
    <source>
        <dbReference type="SAM" id="MobiDB-lite"/>
    </source>
</evidence>
<keyword evidence="2" id="KW-0812">Transmembrane</keyword>
<feature type="transmembrane region" description="Helical" evidence="2">
    <location>
        <begin position="117"/>
        <end position="138"/>
    </location>
</feature>
<feature type="transmembrane region" description="Helical" evidence="2">
    <location>
        <begin position="250"/>
        <end position="269"/>
    </location>
</feature>
<dbReference type="AlphaFoldDB" id="A0A841AFX4"/>
<name>A0A841AFX4_9MICO</name>
<comment type="caution">
    <text evidence="3">The sequence shown here is derived from an EMBL/GenBank/DDBJ whole genome shotgun (WGS) entry which is preliminary data.</text>
</comment>
<feature type="transmembrane region" description="Helical" evidence="2">
    <location>
        <begin position="150"/>
        <end position="170"/>
    </location>
</feature>
<proteinExistence type="predicted"/>
<feature type="region of interest" description="Disordered" evidence="1">
    <location>
        <begin position="1"/>
        <end position="20"/>
    </location>
</feature>
<dbReference type="RefSeq" id="WP_184325344.1">
    <property type="nucleotide sequence ID" value="NZ_JACHLZ010000001.1"/>
</dbReference>
<accession>A0A841AFX4</accession>
<evidence type="ECO:0000256" key="2">
    <source>
        <dbReference type="SAM" id="Phobius"/>
    </source>
</evidence>
<organism evidence="3 4">
    <name type="scientific">Brachybacterium aquaticum</name>
    <dbReference type="NCBI Taxonomy" id="1432564"/>
    <lineage>
        <taxon>Bacteria</taxon>
        <taxon>Bacillati</taxon>
        <taxon>Actinomycetota</taxon>
        <taxon>Actinomycetes</taxon>
        <taxon>Micrococcales</taxon>
        <taxon>Dermabacteraceae</taxon>
        <taxon>Brachybacterium</taxon>
    </lineage>
</organism>
<keyword evidence="2" id="KW-1133">Transmembrane helix</keyword>
<reference evidence="3 4" key="1">
    <citation type="submission" date="2020-08" db="EMBL/GenBank/DDBJ databases">
        <title>Sequencing the genomes of 1000 actinobacteria strains.</title>
        <authorList>
            <person name="Klenk H.-P."/>
        </authorList>
    </citation>
    <scope>NUCLEOTIDE SEQUENCE [LARGE SCALE GENOMIC DNA]</scope>
    <source>
        <strain evidence="3 4">DSM 28796</strain>
    </source>
</reference>
<keyword evidence="4" id="KW-1185">Reference proteome</keyword>
<keyword evidence="2" id="KW-0472">Membrane</keyword>
<sequence length="294" mass="31296">MSTPLPPPRHLPHRDGAGPAGLRFGRQAARIRAIVNADLLPEERAEADALVLTAWLTTAQRERYAPTLRAGHQVDEFAQRLADERRVVLEEGTDPVADEADSVAAAERAARQVPLRIVEAVLLLVAAACFALTVASTFRTSDRSIPQDAGPLLATLLVAALLAAAVGMLATSRRDRMLLDWAVSRPGQLGRGLPVRRPLQSDSAGPAIVRSLGPALLLGLGIISIVAGSAILLISLMVRIEVIATDLAPVFLIGGVVCLVTAVVLVHLNGRRVERVVRRARAIEWIGPESGLED</sequence>